<comment type="caution">
    <text evidence="4">The sequence shown here is derived from an EMBL/GenBank/DDBJ whole genome shotgun (WGS) entry which is preliminary data.</text>
</comment>
<feature type="domain" description="BAR" evidence="3">
    <location>
        <begin position="15"/>
        <end position="237"/>
    </location>
</feature>
<proteinExistence type="predicted"/>
<keyword evidence="5" id="KW-1185">Reference proteome</keyword>
<organism evidence="4 5">
    <name type="scientific">Gomphillus americanus</name>
    <dbReference type="NCBI Taxonomy" id="1940652"/>
    <lineage>
        <taxon>Eukaryota</taxon>
        <taxon>Fungi</taxon>
        <taxon>Dikarya</taxon>
        <taxon>Ascomycota</taxon>
        <taxon>Pezizomycotina</taxon>
        <taxon>Lecanoromycetes</taxon>
        <taxon>OSLEUM clade</taxon>
        <taxon>Ostropomycetidae</taxon>
        <taxon>Ostropales</taxon>
        <taxon>Graphidaceae</taxon>
        <taxon>Gomphilloideae</taxon>
        <taxon>Gomphillus</taxon>
    </lineage>
</organism>
<feature type="region of interest" description="Disordered" evidence="2">
    <location>
        <begin position="230"/>
        <end position="309"/>
    </location>
</feature>
<keyword evidence="1" id="KW-0175">Coiled coil</keyword>
<feature type="compositionally biased region" description="Low complexity" evidence="2">
    <location>
        <begin position="263"/>
        <end position="280"/>
    </location>
</feature>
<evidence type="ECO:0000259" key="3">
    <source>
        <dbReference type="PROSITE" id="PS51021"/>
    </source>
</evidence>
<reference evidence="4" key="1">
    <citation type="submission" date="2021-03" db="EMBL/GenBank/DDBJ databases">
        <authorList>
            <person name="Tagirdzhanova G."/>
        </authorList>
    </citation>
    <scope>NUCLEOTIDE SEQUENCE</scope>
</reference>
<dbReference type="InterPro" id="IPR027267">
    <property type="entry name" value="AH/BAR_dom_sf"/>
</dbReference>
<gene>
    <name evidence="4" type="ORF">GOMPHAMPRED_007674</name>
</gene>
<dbReference type="PROSITE" id="PS51021">
    <property type="entry name" value="BAR"/>
    <property type="match status" value="1"/>
</dbReference>
<protein>
    <recommendedName>
        <fullName evidence="3">BAR domain-containing protein</fullName>
    </recommendedName>
</protein>
<dbReference type="Gene3D" id="1.20.1270.60">
    <property type="entry name" value="Arfaptin homology (AH) domain/BAR domain"/>
    <property type="match status" value="1"/>
</dbReference>
<evidence type="ECO:0000313" key="4">
    <source>
        <dbReference type="EMBL" id="CAF9912494.1"/>
    </source>
</evidence>
<dbReference type="SUPFAM" id="SSF103657">
    <property type="entry name" value="BAR/IMD domain-like"/>
    <property type="match status" value="1"/>
</dbReference>
<feature type="region of interest" description="Disordered" evidence="2">
    <location>
        <begin position="350"/>
        <end position="396"/>
    </location>
</feature>
<dbReference type="GO" id="GO:0005737">
    <property type="term" value="C:cytoplasm"/>
    <property type="evidence" value="ECO:0007669"/>
    <property type="project" value="InterPro"/>
</dbReference>
<evidence type="ECO:0000256" key="1">
    <source>
        <dbReference type="SAM" id="Coils"/>
    </source>
</evidence>
<dbReference type="Proteomes" id="UP000664169">
    <property type="component" value="Unassembled WGS sequence"/>
</dbReference>
<dbReference type="EMBL" id="CAJPDQ010000007">
    <property type="protein sequence ID" value="CAF9912494.1"/>
    <property type="molecule type" value="Genomic_DNA"/>
</dbReference>
<evidence type="ECO:0000313" key="5">
    <source>
        <dbReference type="Proteomes" id="UP000664169"/>
    </source>
</evidence>
<accession>A0A8H3EW47</accession>
<evidence type="ECO:0000256" key="2">
    <source>
        <dbReference type="SAM" id="MobiDB-lite"/>
    </source>
</evidence>
<dbReference type="InterPro" id="IPR004148">
    <property type="entry name" value="BAR_dom"/>
</dbReference>
<dbReference type="SMART" id="SM00721">
    <property type="entry name" value="BAR"/>
    <property type="match status" value="1"/>
</dbReference>
<sequence>MIVNKKLGRLRQWAGERMGGEIRTNSTDEFKALEMEMELRHNGIKNNHQAMNDYVKFMSQKTEGGNGERQLYIAALGSAMVAHGEDFELDSPLGQCLTIMGRTNEQLARLQDVYIQKAASTWLDSLEHSRAQHKELGQSRKKLGDRRLAFDTASAKIEKAKREDFRAEEELRSQRAKYEEANEDVYRRMMDIKEMEAESVADLTAFLDCQITYFEKCKNALLQAKREWPASYDSGGSMNKPSSNTSSPSNVDTAGERLPTPTLPSRPNLGGGRLLSNSLPQSPTRESSGFDFPTRPGVNRSATYDGLKRDVSPASSLHIGRRMVSDNLSIRTQRSQLRSVSPICNKEYSASPISLNGGEIGNTSHENGTIFVKKRPPPPPPPSRATKPPLSLPPVR</sequence>
<dbReference type="OrthoDB" id="14167at2759"/>
<dbReference type="Pfam" id="PF03114">
    <property type="entry name" value="BAR"/>
    <property type="match status" value="1"/>
</dbReference>
<name>A0A8H3EW47_9LECA</name>
<feature type="compositionally biased region" description="Low complexity" evidence="2">
    <location>
        <begin position="237"/>
        <end position="250"/>
    </location>
</feature>
<dbReference type="AlphaFoldDB" id="A0A8H3EW47"/>
<feature type="coiled-coil region" evidence="1">
    <location>
        <begin position="157"/>
        <end position="188"/>
    </location>
</feature>